<dbReference type="GeneID" id="19114991"/>
<evidence type="ECO:0000313" key="7">
    <source>
        <dbReference type="EMBL" id="EMC93946.1"/>
    </source>
</evidence>
<dbReference type="EMBL" id="KB445559">
    <property type="protein sequence ID" value="EMC93946.1"/>
    <property type="molecule type" value="Genomic_DNA"/>
</dbReference>
<keyword evidence="3" id="KW-0547">Nucleotide-binding</keyword>
<dbReference type="InterPro" id="IPR012340">
    <property type="entry name" value="NA-bd_OB-fold"/>
</dbReference>
<dbReference type="GO" id="GO:0003910">
    <property type="term" value="F:DNA ligase (ATP) activity"/>
    <property type="evidence" value="ECO:0007669"/>
    <property type="project" value="InterPro"/>
</dbReference>
<gene>
    <name evidence="7" type="ORF">BAUCODRAFT_50649</name>
</gene>
<comment type="similarity">
    <text evidence="1">Belongs to the ATP-dependent DNA ligase family.</text>
</comment>
<dbReference type="GO" id="GO:0006310">
    <property type="term" value="P:DNA recombination"/>
    <property type="evidence" value="ECO:0007669"/>
    <property type="project" value="InterPro"/>
</dbReference>
<dbReference type="KEGG" id="bcom:BAUCODRAFT_50649"/>
<dbReference type="SUPFAM" id="SSF56091">
    <property type="entry name" value="DNA ligase/mRNA capping enzyme, catalytic domain"/>
    <property type="match status" value="1"/>
</dbReference>
<accession>M2MBS5</accession>
<dbReference type="RefSeq" id="XP_007678729.1">
    <property type="nucleotide sequence ID" value="XM_007680539.1"/>
</dbReference>
<dbReference type="OMA" id="RIDEFWR"/>
<dbReference type="GO" id="GO:0005524">
    <property type="term" value="F:ATP binding"/>
    <property type="evidence" value="ECO:0007669"/>
    <property type="project" value="UniProtKB-KW"/>
</dbReference>
<evidence type="ECO:0000259" key="6">
    <source>
        <dbReference type="PROSITE" id="PS50160"/>
    </source>
</evidence>
<evidence type="ECO:0000256" key="5">
    <source>
        <dbReference type="ARBA" id="ARBA00023242"/>
    </source>
</evidence>
<dbReference type="OrthoDB" id="2160351at2759"/>
<evidence type="ECO:0000256" key="3">
    <source>
        <dbReference type="ARBA" id="ARBA00022741"/>
    </source>
</evidence>
<dbReference type="InterPro" id="IPR012310">
    <property type="entry name" value="DNA_ligase_ATP-dep_cent"/>
</dbReference>
<dbReference type="Gene3D" id="1.10.3260.10">
    <property type="entry name" value="DNA ligase, ATP-dependent, N-terminal domain"/>
    <property type="match status" value="1"/>
</dbReference>
<dbReference type="AlphaFoldDB" id="M2MBS5"/>
<dbReference type="Gene3D" id="3.30.470.30">
    <property type="entry name" value="DNA ligase/mRNA capping enzyme"/>
    <property type="match status" value="1"/>
</dbReference>
<dbReference type="Gene3D" id="2.40.50.140">
    <property type="entry name" value="Nucleic acid-binding proteins"/>
    <property type="match status" value="1"/>
</dbReference>
<protein>
    <recommendedName>
        <fullName evidence="6">ATP-dependent DNA ligase family profile domain-containing protein</fullName>
    </recommendedName>
</protein>
<dbReference type="PANTHER" id="PTHR45997:SF2">
    <property type="entry name" value="ATP DEPENDENT DNA LIGASE DOMAIN PROTEIN (AFU_ORTHOLOGUE AFUA_5G02430)"/>
    <property type="match status" value="1"/>
</dbReference>
<dbReference type="PANTHER" id="PTHR45997">
    <property type="entry name" value="DNA LIGASE 4"/>
    <property type="match status" value="1"/>
</dbReference>
<dbReference type="GO" id="GO:0006297">
    <property type="term" value="P:nucleotide-excision repair, DNA gap filling"/>
    <property type="evidence" value="ECO:0007669"/>
    <property type="project" value="TreeGrafter"/>
</dbReference>
<dbReference type="GO" id="GO:0032807">
    <property type="term" value="C:DNA ligase IV complex"/>
    <property type="evidence" value="ECO:0007669"/>
    <property type="project" value="TreeGrafter"/>
</dbReference>
<feature type="non-terminal residue" evidence="7">
    <location>
        <position position="682"/>
    </location>
</feature>
<evidence type="ECO:0000256" key="2">
    <source>
        <dbReference type="ARBA" id="ARBA00022598"/>
    </source>
</evidence>
<keyword evidence="2" id="KW-0436">Ligase</keyword>
<keyword evidence="4" id="KW-0067">ATP-binding</keyword>
<dbReference type="Pfam" id="PF04675">
    <property type="entry name" value="DNA_ligase_A_N"/>
    <property type="match status" value="1"/>
</dbReference>
<dbReference type="STRING" id="717646.M2MBS5"/>
<dbReference type="eggNOG" id="KOG0967">
    <property type="taxonomic scope" value="Eukaryota"/>
</dbReference>
<dbReference type="GO" id="GO:0006303">
    <property type="term" value="P:double-strand break repair via nonhomologous end joining"/>
    <property type="evidence" value="ECO:0007669"/>
    <property type="project" value="TreeGrafter"/>
</dbReference>
<dbReference type="Pfam" id="PF01068">
    <property type="entry name" value="DNA_ligase_A_M"/>
    <property type="match status" value="1"/>
</dbReference>
<dbReference type="InterPro" id="IPR012308">
    <property type="entry name" value="DNA_ligase_ATP-dep_N"/>
</dbReference>
<evidence type="ECO:0000256" key="4">
    <source>
        <dbReference type="ARBA" id="ARBA00022840"/>
    </source>
</evidence>
<keyword evidence="5" id="KW-0539">Nucleus</keyword>
<dbReference type="PROSITE" id="PS50160">
    <property type="entry name" value="DNA_LIGASE_A3"/>
    <property type="match status" value="1"/>
</dbReference>
<proteinExistence type="inferred from homology"/>
<dbReference type="InterPro" id="IPR036599">
    <property type="entry name" value="DNA_ligase_N_sf"/>
</dbReference>
<name>M2MBS5_BAUPA</name>
<evidence type="ECO:0000313" key="8">
    <source>
        <dbReference type="Proteomes" id="UP000011761"/>
    </source>
</evidence>
<sequence length="682" mass="76912">MPFPFSHITDILEKLEDIESRDPPYLPADKAVQLRVETTNWFKAHRRAINELEVGGSVAFLSALLPERRTDRVYGLQATRLCRLLSRGLGLSAARAKDLQAYRAPRRGDLAVCLQRAMQAGGPPAKPSVTLEEVDAMLFQVAEQCHFSAPTVRSKLSGSSEVNERLVCDIVKRLSPQEGKWLVRLLLKDFAPVRVDEHLVLKSFHFLLPDLLRFQNDFGVAMTLLKEDALLRQLPEQPDPRSELLFKQQAASSLRPVVGVKVGRPDFTKARSIEHCLRMFNRGRGIVERKYDGEYCEIHVDLSKSSTPAECIQIFSKSGKDSTTDRQGLHHTLVECLNLAQADRKVKRQAILLGELVVFSDETKQVLSFDEVRKHITRSGVSLGTSRDLQARACEHLAVVFFDLLLWDDEVIMRKPVEERRQWLREIYRKIPGRAMGAEWKIVDFAESQAKSLLLQQFCASNAQRCEGLVLKPCGVPYFRLGAQSTDSWLGYIKLKKDYIAGMGDEADFAVVGASHNAQRALKSGVAGIKWTDYHLGCLLNADEVQRYDATPVFQIVHTMQPEGCIPKPVLESLNTIGKSVELQYRLQDSDMPLQVRNSTAVGIDVVFARPMVLEVLGSGFSKPSDSDFYMLRHARATKLHEDRTWKDCVSFNALQEQAHHARDAPAEGELQETRKWLAKME</sequence>
<dbReference type="GO" id="GO:0003677">
    <property type="term" value="F:DNA binding"/>
    <property type="evidence" value="ECO:0007669"/>
    <property type="project" value="InterPro"/>
</dbReference>
<organism evidence="7 8">
    <name type="scientific">Baudoinia panamericana (strain UAMH 10762)</name>
    <name type="common">Angels' share fungus</name>
    <name type="synonym">Baudoinia compniacensis (strain UAMH 10762)</name>
    <dbReference type="NCBI Taxonomy" id="717646"/>
    <lineage>
        <taxon>Eukaryota</taxon>
        <taxon>Fungi</taxon>
        <taxon>Dikarya</taxon>
        <taxon>Ascomycota</taxon>
        <taxon>Pezizomycotina</taxon>
        <taxon>Dothideomycetes</taxon>
        <taxon>Dothideomycetidae</taxon>
        <taxon>Mycosphaerellales</taxon>
        <taxon>Teratosphaeriaceae</taxon>
        <taxon>Baudoinia</taxon>
    </lineage>
</organism>
<feature type="domain" description="ATP-dependent DNA ligase family profile" evidence="6">
    <location>
        <begin position="399"/>
        <end position="540"/>
    </location>
</feature>
<evidence type="ECO:0000256" key="1">
    <source>
        <dbReference type="ARBA" id="ARBA00007572"/>
    </source>
</evidence>
<reference evidence="7 8" key="1">
    <citation type="journal article" date="2012" name="PLoS Pathog.">
        <title>Diverse lifestyles and strategies of plant pathogenesis encoded in the genomes of eighteen Dothideomycetes fungi.</title>
        <authorList>
            <person name="Ohm R.A."/>
            <person name="Feau N."/>
            <person name="Henrissat B."/>
            <person name="Schoch C.L."/>
            <person name="Horwitz B.A."/>
            <person name="Barry K.W."/>
            <person name="Condon B.J."/>
            <person name="Copeland A.C."/>
            <person name="Dhillon B."/>
            <person name="Glaser F."/>
            <person name="Hesse C.N."/>
            <person name="Kosti I."/>
            <person name="LaButti K."/>
            <person name="Lindquist E.A."/>
            <person name="Lucas S."/>
            <person name="Salamov A.A."/>
            <person name="Bradshaw R.E."/>
            <person name="Ciuffetti L."/>
            <person name="Hamelin R.C."/>
            <person name="Kema G.H.J."/>
            <person name="Lawrence C."/>
            <person name="Scott J.A."/>
            <person name="Spatafora J.W."/>
            <person name="Turgeon B.G."/>
            <person name="de Wit P.J.G.M."/>
            <person name="Zhong S."/>
            <person name="Goodwin S.B."/>
            <person name="Grigoriev I.V."/>
        </authorList>
    </citation>
    <scope>NUCLEOTIDE SEQUENCE [LARGE SCALE GENOMIC DNA]</scope>
    <source>
        <strain evidence="7 8">UAMH 10762</strain>
    </source>
</reference>
<dbReference type="HOGENOM" id="CLU_004299_3_0_1"/>
<dbReference type="Proteomes" id="UP000011761">
    <property type="component" value="Unassembled WGS sequence"/>
</dbReference>
<keyword evidence="8" id="KW-1185">Reference proteome</keyword>
<dbReference type="InterPro" id="IPR029710">
    <property type="entry name" value="LIG4"/>
</dbReference>